<evidence type="ECO:0000256" key="1">
    <source>
        <dbReference type="SAM" id="Phobius"/>
    </source>
</evidence>
<keyword evidence="1" id="KW-0812">Transmembrane</keyword>
<dbReference type="AlphaFoldDB" id="A0A812V3A8"/>
<evidence type="ECO:0000313" key="3">
    <source>
        <dbReference type="Proteomes" id="UP000604046"/>
    </source>
</evidence>
<name>A0A812V3A8_9DINO</name>
<keyword evidence="1" id="KW-1133">Transmembrane helix</keyword>
<dbReference type="OrthoDB" id="432777at2759"/>
<sequence length="89" mass="9931">MVSVAVFLAGTMVFFAWIAVTVFKDLDHGNEGFTSLKESMNSMFIAGVSDEFVSVFLKSYTAYRYVGILWLIFLVIAHVLLLSLVLDTL</sequence>
<comment type="caution">
    <text evidence="2">The sequence shown here is derived from an EMBL/GenBank/DDBJ whole genome shotgun (WGS) entry which is preliminary data.</text>
</comment>
<accession>A0A812V3A8</accession>
<dbReference type="Proteomes" id="UP000604046">
    <property type="component" value="Unassembled WGS sequence"/>
</dbReference>
<feature type="non-terminal residue" evidence="2">
    <location>
        <position position="1"/>
    </location>
</feature>
<feature type="transmembrane region" description="Helical" evidence="1">
    <location>
        <begin position="67"/>
        <end position="86"/>
    </location>
</feature>
<proteinExistence type="predicted"/>
<keyword evidence="1" id="KW-0472">Membrane</keyword>
<organism evidence="2 3">
    <name type="scientific">Symbiodinium natans</name>
    <dbReference type="NCBI Taxonomy" id="878477"/>
    <lineage>
        <taxon>Eukaryota</taxon>
        <taxon>Sar</taxon>
        <taxon>Alveolata</taxon>
        <taxon>Dinophyceae</taxon>
        <taxon>Suessiales</taxon>
        <taxon>Symbiodiniaceae</taxon>
        <taxon>Symbiodinium</taxon>
    </lineage>
</organism>
<dbReference type="EMBL" id="CAJNDS010002794">
    <property type="protein sequence ID" value="CAE7599776.1"/>
    <property type="molecule type" value="Genomic_DNA"/>
</dbReference>
<protein>
    <submittedName>
        <fullName evidence="2">HET-E1 protein</fullName>
    </submittedName>
</protein>
<evidence type="ECO:0000313" key="2">
    <source>
        <dbReference type="EMBL" id="CAE7599776.1"/>
    </source>
</evidence>
<keyword evidence="3" id="KW-1185">Reference proteome</keyword>
<feature type="transmembrane region" description="Helical" evidence="1">
    <location>
        <begin position="6"/>
        <end position="23"/>
    </location>
</feature>
<reference evidence="2" key="1">
    <citation type="submission" date="2021-02" db="EMBL/GenBank/DDBJ databases">
        <authorList>
            <person name="Dougan E. K."/>
            <person name="Rhodes N."/>
            <person name="Thang M."/>
            <person name="Chan C."/>
        </authorList>
    </citation>
    <scope>NUCLEOTIDE SEQUENCE</scope>
</reference>
<gene>
    <name evidence="2" type="primary">HET-E1</name>
    <name evidence="2" type="ORF">SNAT2548_LOCUS34123</name>
</gene>